<evidence type="ECO:0000313" key="5">
    <source>
        <dbReference type="EMBL" id="EQC40920.1"/>
    </source>
</evidence>
<organism evidence="5 6">
    <name type="scientific">Saprolegnia diclina (strain VS20)</name>
    <dbReference type="NCBI Taxonomy" id="1156394"/>
    <lineage>
        <taxon>Eukaryota</taxon>
        <taxon>Sar</taxon>
        <taxon>Stramenopiles</taxon>
        <taxon>Oomycota</taxon>
        <taxon>Saprolegniomycetes</taxon>
        <taxon>Saprolegniales</taxon>
        <taxon>Saprolegniaceae</taxon>
        <taxon>Saprolegnia</taxon>
    </lineage>
</organism>
<evidence type="ECO:0000256" key="3">
    <source>
        <dbReference type="ARBA" id="ARBA00022679"/>
    </source>
</evidence>
<dbReference type="InParanoid" id="T0R3K3"/>
<keyword evidence="2" id="KW-0489">Methyltransferase</keyword>
<dbReference type="RefSeq" id="XP_008605764.1">
    <property type="nucleotide sequence ID" value="XM_008607542.1"/>
</dbReference>
<dbReference type="InterPro" id="IPR051052">
    <property type="entry name" value="Diverse_substrate_MTase"/>
</dbReference>
<dbReference type="EMBL" id="JH767135">
    <property type="protein sequence ID" value="EQC40920.1"/>
    <property type="molecule type" value="Genomic_DNA"/>
</dbReference>
<dbReference type="Gene3D" id="3.40.50.150">
    <property type="entry name" value="Vaccinia Virus protein VP39"/>
    <property type="match status" value="1"/>
</dbReference>
<protein>
    <recommendedName>
        <fullName evidence="4">Methyltransferase type 11 domain-containing protein</fullName>
    </recommendedName>
</protein>
<dbReference type="CDD" id="cd02440">
    <property type="entry name" value="AdoMet_MTases"/>
    <property type="match status" value="1"/>
</dbReference>
<dbReference type="Proteomes" id="UP000030762">
    <property type="component" value="Unassembled WGS sequence"/>
</dbReference>
<dbReference type="InterPro" id="IPR029063">
    <property type="entry name" value="SAM-dependent_MTases_sf"/>
</dbReference>
<dbReference type="OrthoDB" id="506498at2759"/>
<accession>T0R3K3</accession>
<dbReference type="InterPro" id="IPR013216">
    <property type="entry name" value="Methyltransf_11"/>
</dbReference>
<dbReference type="AlphaFoldDB" id="T0R3K3"/>
<comment type="similarity">
    <text evidence="1">Belongs to the methyltransferase superfamily.</text>
</comment>
<keyword evidence="6" id="KW-1185">Reference proteome</keyword>
<proteinExistence type="inferred from homology"/>
<keyword evidence="3" id="KW-0808">Transferase</keyword>
<dbReference type="SUPFAM" id="SSF53335">
    <property type="entry name" value="S-adenosyl-L-methionine-dependent methyltransferases"/>
    <property type="match status" value="1"/>
</dbReference>
<evidence type="ECO:0000256" key="2">
    <source>
        <dbReference type="ARBA" id="ARBA00022603"/>
    </source>
</evidence>
<dbReference type="VEuPathDB" id="FungiDB:SDRG_01985"/>
<reference evidence="5 6" key="1">
    <citation type="submission" date="2012-04" db="EMBL/GenBank/DDBJ databases">
        <title>The Genome Sequence of Saprolegnia declina VS20.</title>
        <authorList>
            <consortium name="The Broad Institute Genome Sequencing Platform"/>
            <person name="Russ C."/>
            <person name="Nusbaum C."/>
            <person name="Tyler B."/>
            <person name="van West P."/>
            <person name="Dieguez-Uribeondo J."/>
            <person name="de Bruijn I."/>
            <person name="Tripathy S."/>
            <person name="Jiang R."/>
            <person name="Young S.K."/>
            <person name="Zeng Q."/>
            <person name="Gargeya S."/>
            <person name="Fitzgerald M."/>
            <person name="Haas B."/>
            <person name="Abouelleil A."/>
            <person name="Alvarado L."/>
            <person name="Arachchi H.M."/>
            <person name="Berlin A."/>
            <person name="Chapman S.B."/>
            <person name="Goldberg J."/>
            <person name="Griggs A."/>
            <person name="Gujja S."/>
            <person name="Hansen M."/>
            <person name="Howarth C."/>
            <person name="Imamovic A."/>
            <person name="Larimer J."/>
            <person name="McCowen C."/>
            <person name="Montmayeur A."/>
            <person name="Murphy C."/>
            <person name="Neiman D."/>
            <person name="Pearson M."/>
            <person name="Priest M."/>
            <person name="Roberts A."/>
            <person name="Saif S."/>
            <person name="Shea T."/>
            <person name="Sisk P."/>
            <person name="Sykes S."/>
            <person name="Wortman J."/>
            <person name="Nusbaum C."/>
            <person name="Birren B."/>
        </authorList>
    </citation>
    <scope>NUCLEOTIDE SEQUENCE [LARGE SCALE GENOMIC DNA]</scope>
    <source>
        <strain evidence="5 6">VS20</strain>
    </source>
</reference>
<dbReference type="Pfam" id="PF08241">
    <property type="entry name" value="Methyltransf_11"/>
    <property type="match status" value="1"/>
</dbReference>
<dbReference type="eggNOG" id="KOG3010">
    <property type="taxonomic scope" value="Eukaryota"/>
</dbReference>
<gene>
    <name evidence="5" type="ORF">SDRG_01985</name>
</gene>
<dbReference type="STRING" id="1156394.T0R3K3"/>
<name>T0R3K3_SAPDV</name>
<dbReference type="PANTHER" id="PTHR44942">
    <property type="entry name" value="METHYLTRANSF_11 DOMAIN-CONTAINING PROTEIN"/>
    <property type="match status" value="1"/>
</dbReference>
<evidence type="ECO:0000259" key="4">
    <source>
        <dbReference type="Pfam" id="PF08241"/>
    </source>
</evidence>
<sequence length="300" mass="33332">MYKQYIKATSTRFARPASSMGSPATSIYDQARPDYPSSAMAPLKKVLHLETDPRKKPLYDVVDVGAGSGKLTRALQRLLPAHTTLAAVEASVAMRSEFQTAFPSIPVIEGSSSSTRLPSESVGNITVGQAIQCAAERNTLDEFHRILVPNGRLSVVWNSVDLSETPFMHEVDKILKSFNILKPEEATSEARRLHDCFVEKTHLFTPLESLRIPIVHTTTVDAVVEYLLTLSVVESLPHRKQTDIRLSIGRLIESRAKVTYDGGQKYVDLPCLVEMFWCTKRPLESMSQHIAPPTARVMSQ</sequence>
<evidence type="ECO:0000313" key="6">
    <source>
        <dbReference type="Proteomes" id="UP000030762"/>
    </source>
</evidence>
<dbReference type="GO" id="GO:0008757">
    <property type="term" value="F:S-adenosylmethionine-dependent methyltransferase activity"/>
    <property type="evidence" value="ECO:0007669"/>
    <property type="project" value="InterPro"/>
</dbReference>
<dbReference type="GO" id="GO:0032259">
    <property type="term" value="P:methylation"/>
    <property type="evidence" value="ECO:0007669"/>
    <property type="project" value="UniProtKB-KW"/>
</dbReference>
<evidence type="ECO:0000256" key="1">
    <source>
        <dbReference type="ARBA" id="ARBA00008361"/>
    </source>
</evidence>
<feature type="domain" description="Methyltransferase type 11" evidence="4">
    <location>
        <begin position="62"/>
        <end position="154"/>
    </location>
</feature>
<dbReference type="OMA" id="IQCAAER"/>
<dbReference type="GeneID" id="19942712"/>
<dbReference type="PANTHER" id="PTHR44942:SF4">
    <property type="entry name" value="METHYLTRANSFERASE TYPE 11 DOMAIN-CONTAINING PROTEIN"/>
    <property type="match status" value="1"/>
</dbReference>